<keyword evidence="5" id="KW-0678">Repressor</keyword>
<dbReference type="GO" id="GO:0005634">
    <property type="term" value="C:nucleus"/>
    <property type="evidence" value="ECO:0007669"/>
    <property type="project" value="UniProtKB-SubCell"/>
</dbReference>
<feature type="region of interest" description="Disordered" evidence="13">
    <location>
        <begin position="330"/>
        <end position="392"/>
    </location>
</feature>
<dbReference type="SUPFAM" id="SSF82199">
    <property type="entry name" value="SET domain"/>
    <property type="match status" value="1"/>
</dbReference>
<evidence type="ECO:0000313" key="15">
    <source>
        <dbReference type="EMBL" id="KAI6655876.1"/>
    </source>
</evidence>
<keyword evidence="11" id="KW-0804">Transcription</keyword>
<comment type="caution">
    <text evidence="15">The sequence shown here is derived from an EMBL/GenBank/DDBJ whole genome shotgun (WGS) entry which is preliminary data.</text>
</comment>
<dbReference type="GO" id="GO:0140941">
    <property type="term" value="F:histone H4K20me methyltransferase activity"/>
    <property type="evidence" value="ECO:0007669"/>
    <property type="project" value="UniProtKB-EC"/>
</dbReference>
<dbReference type="CDD" id="cd10524">
    <property type="entry name" value="SET_Suv4-20-like"/>
    <property type="match status" value="1"/>
</dbReference>
<evidence type="ECO:0000256" key="10">
    <source>
        <dbReference type="ARBA" id="ARBA00023015"/>
    </source>
</evidence>
<evidence type="ECO:0000256" key="5">
    <source>
        <dbReference type="ARBA" id="ARBA00022491"/>
    </source>
</evidence>
<dbReference type="PANTHER" id="PTHR12977">
    <property type="entry name" value="SUPPRESSOR OF VARIEGATION 4-20-RELATED"/>
    <property type="match status" value="1"/>
</dbReference>
<dbReference type="PROSITE" id="PS51570">
    <property type="entry name" value="SAM_MT43_SUVAR420_2"/>
    <property type="match status" value="1"/>
</dbReference>
<dbReference type="AlphaFoldDB" id="A0AAV7K4P2"/>
<dbReference type="EMBL" id="JAKMXF010000166">
    <property type="protein sequence ID" value="KAI6655876.1"/>
    <property type="molecule type" value="Genomic_DNA"/>
</dbReference>
<dbReference type="EC" id="2.1.1.362" evidence="3"/>
<evidence type="ECO:0000256" key="8">
    <source>
        <dbReference type="ARBA" id="ARBA00022691"/>
    </source>
</evidence>
<keyword evidence="6" id="KW-0489">Methyltransferase</keyword>
<proteinExistence type="predicted"/>
<dbReference type="InterPro" id="IPR001214">
    <property type="entry name" value="SET_dom"/>
</dbReference>
<evidence type="ECO:0000256" key="3">
    <source>
        <dbReference type="ARBA" id="ARBA00012188"/>
    </source>
</evidence>
<dbReference type="Gene3D" id="1.10.10.1700">
    <property type="entry name" value="Histone-lysine N-methyltransferase"/>
    <property type="match status" value="1"/>
</dbReference>
<dbReference type="GO" id="GO:0005694">
    <property type="term" value="C:chromosome"/>
    <property type="evidence" value="ECO:0007669"/>
    <property type="project" value="UniProtKB-SubCell"/>
</dbReference>
<comment type="subcellular location">
    <subcellularLocation>
        <location evidence="2">Chromosome</location>
    </subcellularLocation>
    <subcellularLocation>
        <location evidence="1">Nucleus</location>
    </subcellularLocation>
</comment>
<sequence>MMCNNTVRLIAEFDDISTSLVVDTLMGVTTHKMNQKFRQIRGKPVEIMRNLEKFHINLDFEEAYEKLVSDNNWAEHYFFTKSKANEDMFREHLFRYLAVLLPESGYEYSICNRYSQDKSGQGVQVDATKEWNSGESITHLSGFIVEMNADEEKAFIRTGENDFSIMYSTRKQCSQLWLGPAAYINHDCKPNCKFWPTGRDTACVVCVRPISVREEITCFYGENFFGPGNENCECVTCERVGNGAFQFAKRPLISPLKRKYSLRSTNPQFRTKTDMISSLSSIEQSNCSSPDSLTISPVSCFTQFFSEPKSPTNTPVLELKKIVLSERLRRLHNRSTPDHKREISSRKKRRAYTDSQRKYNRKSKQRADTITEESKVKRTIIQTRGSRRKYHE</sequence>
<dbReference type="Proteomes" id="UP001165289">
    <property type="component" value="Unassembled WGS sequence"/>
</dbReference>
<gene>
    <name evidence="15" type="ORF">LOD99_1610</name>
</gene>
<keyword evidence="12" id="KW-0539">Nucleus</keyword>
<name>A0AAV7K4P2_9METZ</name>
<dbReference type="InterPro" id="IPR041938">
    <property type="entry name" value="Hist-Lys_N-MTase_N"/>
</dbReference>
<evidence type="ECO:0000256" key="12">
    <source>
        <dbReference type="ARBA" id="ARBA00023242"/>
    </source>
</evidence>
<reference evidence="15 16" key="1">
    <citation type="journal article" date="2023" name="BMC Biol.">
        <title>The compact genome of the sponge Oopsacas minuta (Hexactinellida) is lacking key metazoan core genes.</title>
        <authorList>
            <person name="Santini S."/>
            <person name="Schenkelaars Q."/>
            <person name="Jourda C."/>
            <person name="Duchesne M."/>
            <person name="Belahbib H."/>
            <person name="Rocher C."/>
            <person name="Selva M."/>
            <person name="Riesgo A."/>
            <person name="Vervoort M."/>
            <person name="Leys S.P."/>
            <person name="Kodjabachian L."/>
            <person name="Le Bivic A."/>
            <person name="Borchiellini C."/>
            <person name="Claverie J.M."/>
            <person name="Renard E."/>
        </authorList>
    </citation>
    <scope>NUCLEOTIDE SEQUENCE [LARGE SCALE GENOMIC DNA]</scope>
    <source>
        <strain evidence="15">SPO-2</strain>
    </source>
</reference>
<keyword evidence="16" id="KW-1185">Reference proteome</keyword>
<evidence type="ECO:0000256" key="11">
    <source>
        <dbReference type="ARBA" id="ARBA00023163"/>
    </source>
</evidence>
<evidence type="ECO:0000256" key="1">
    <source>
        <dbReference type="ARBA" id="ARBA00004123"/>
    </source>
</evidence>
<dbReference type="Gene3D" id="2.170.270.10">
    <property type="entry name" value="SET domain"/>
    <property type="match status" value="1"/>
</dbReference>
<evidence type="ECO:0000256" key="9">
    <source>
        <dbReference type="ARBA" id="ARBA00022853"/>
    </source>
</evidence>
<dbReference type="FunFam" id="2.170.270.10:FF:000006">
    <property type="entry name" value="Histone-lysine N-methyltransferase"/>
    <property type="match status" value="1"/>
</dbReference>
<dbReference type="InterPro" id="IPR046341">
    <property type="entry name" value="SET_dom_sf"/>
</dbReference>
<dbReference type="Pfam" id="PF00856">
    <property type="entry name" value="SET"/>
    <property type="match status" value="1"/>
</dbReference>
<dbReference type="SMART" id="SM00317">
    <property type="entry name" value="SET"/>
    <property type="match status" value="1"/>
</dbReference>
<evidence type="ECO:0000256" key="7">
    <source>
        <dbReference type="ARBA" id="ARBA00022679"/>
    </source>
</evidence>
<feature type="domain" description="SET" evidence="14">
    <location>
        <begin position="108"/>
        <end position="221"/>
    </location>
</feature>
<evidence type="ECO:0000256" key="4">
    <source>
        <dbReference type="ARBA" id="ARBA00022454"/>
    </source>
</evidence>
<keyword evidence="7" id="KW-0808">Transferase</keyword>
<dbReference type="GO" id="GO:0032259">
    <property type="term" value="P:methylation"/>
    <property type="evidence" value="ECO:0007669"/>
    <property type="project" value="UniProtKB-KW"/>
</dbReference>
<evidence type="ECO:0000313" key="16">
    <source>
        <dbReference type="Proteomes" id="UP001165289"/>
    </source>
</evidence>
<organism evidence="15 16">
    <name type="scientific">Oopsacas minuta</name>
    <dbReference type="NCBI Taxonomy" id="111878"/>
    <lineage>
        <taxon>Eukaryota</taxon>
        <taxon>Metazoa</taxon>
        <taxon>Porifera</taxon>
        <taxon>Hexactinellida</taxon>
        <taxon>Hexasterophora</taxon>
        <taxon>Lyssacinosida</taxon>
        <taxon>Leucopsacidae</taxon>
        <taxon>Oopsacas</taxon>
    </lineage>
</organism>
<keyword evidence="9" id="KW-0156">Chromatin regulator</keyword>
<feature type="compositionally biased region" description="Basic and acidic residues" evidence="13">
    <location>
        <begin position="335"/>
        <end position="357"/>
    </location>
</feature>
<keyword evidence="8" id="KW-0949">S-adenosyl-L-methionine</keyword>
<evidence type="ECO:0000256" key="6">
    <source>
        <dbReference type="ARBA" id="ARBA00022603"/>
    </source>
</evidence>
<feature type="compositionally biased region" description="Basic and acidic residues" evidence="13">
    <location>
        <begin position="365"/>
        <end position="376"/>
    </location>
</feature>
<accession>A0AAV7K4P2</accession>
<dbReference type="PANTHER" id="PTHR12977:SF4">
    <property type="entry name" value="HISTONE-LYSINE N-METHYLTRANSFERASE KMT5B"/>
    <property type="match status" value="1"/>
</dbReference>
<dbReference type="PROSITE" id="PS50280">
    <property type="entry name" value="SET"/>
    <property type="match status" value="1"/>
</dbReference>
<protein>
    <recommendedName>
        <fullName evidence="3">[histone H4]-N-methyl-L-lysine(20) N-methyltransferase</fullName>
        <ecNumber evidence="3">2.1.1.362</ecNumber>
    </recommendedName>
</protein>
<keyword evidence="4" id="KW-0158">Chromosome</keyword>
<dbReference type="InterPro" id="IPR025790">
    <property type="entry name" value="Suv4-20_animal"/>
</dbReference>
<evidence type="ECO:0000256" key="2">
    <source>
        <dbReference type="ARBA" id="ARBA00004286"/>
    </source>
</evidence>
<dbReference type="InterPro" id="IPR039977">
    <property type="entry name" value="Suv4-20/Set9"/>
</dbReference>
<evidence type="ECO:0000259" key="14">
    <source>
        <dbReference type="PROSITE" id="PS50280"/>
    </source>
</evidence>
<keyword evidence="10" id="KW-0805">Transcription regulation</keyword>
<evidence type="ECO:0000256" key="13">
    <source>
        <dbReference type="SAM" id="MobiDB-lite"/>
    </source>
</evidence>